<dbReference type="OrthoDB" id="4227098at2759"/>
<accession>A0A2B7YET1</accession>
<feature type="region of interest" description="Disordered" evidence="1">
    <location>
        <begin position="201"/>
        <end position="224"/>
    </location>
</feature>
<dbReference type="AlphaFoldDB" id="A0A2B7YET1"/>
<dbReference type="EMBL" id="PDNA01000048">
    <property type="protein sequence ID" value="PGH19382.1"/>
    <property type="molecule type" value="Genomic_DNA"/>
</dbReference>
<keyword evidence="4" id="KW-1185">Reference proteome</keyword>
<organism evidence="3 4">
    <name type="scientific">Polytolypa hystricis (strain UAMH7299)</name>
    <dbReference type="NCBI Taxonomy" id="1447883"/>
    <lineage>
        <taxon>Eukaryota</taxon>
        <taxon>Fungi</taxon>
        <taxon>Dikarya</taxon>
        <taxon>Ascomycota</taxon>
        <taxon>Pezizomycotina</taxon>
        <taxon>Eurotiomycetes</taxon>
        <taxon>Eurotiomycetidae</taxon>
        <taxon>Onygenales</taxon>
        <taxon>Onygenales incertae sedis</taxon>
        <taxon>Polytolypa</taxon>
    </lineage>
</organism>
<proteinExistence type="predicted"/>
<sequence length="305" mass="33448">MSRTTSRTSTVSTRTTLGPLTTIFTQPPNCSVLDLGILSSSHTYARPAISCHPLPRENGHLLYNEPSCFPPGLGSHFISHDQYATMAFYSPGLHCPHDFTSACALTRVSDDTITKGFRLADRKIWNQLWVNETAVGCCLRGYKCDEEDFLYCTSHAPPDETLIGISYSSANCAVTTTSLVVTSLLSTPIASALRVQMLLPGDTTHTGGPPQPTSRPRGSSRNSRSTASQVVIPLLVSIVVLSFIFGVFWYVGRLYSSEEERKEKGGVWAMFVKGIKVSNVFRKVRYMKVRSGQRAEEAGEAVTVR</sequence>
<keyword evidence="2" id="KW-1133">Transmembrane helix</keyword>
<evidence type="ECO:0000256" key="1">
    <source>
        <dbReference type="SAM" id="MobiDB-lite"/>
    </source>
</evidence>
<gene>
    <name evidence="3" type="ORF">AJ80_04023</name>
</gene>
<keyword evidence="2" id="KW-0472">Membrane</keyword>
<feature type="compositionally biased region" description="Low complexity" evidence="1">
    <location>
        <begin position="214"/>
        <end position="224"/>
    </location>
</feature>
<feature type="transmembrane region" description="Helical" evidence="2">
    <location>
        <begin position="230"/>
        <end position="252"/>
    </location>
</feature>
<keyword evidence="2" id="KW-0812">Transmembrane</keyword>
<reference evidence="3 4" key="1">
    <citation type="submission" date="2017-10" db="EMBL/GenBank/DDBJ databases">
        <title>Comparative genomics in systemic dimorphic fungi from Ajellomycetaceae.</title>
        <authorList>
            <person name="Munoz J.F."/>
            <person name="Mcewen J.G."/>
            <person name="Clay O.K."/>
            <person name="Cuomo C.A."/>
        </authorList>
    </citation>
    <scope>NUCLEOTIDE SEQUENCE [LARGE SCALE GENOMIC DNA]</scope>
    <source>
        <strain evidence="3 4">UAMH7299</strain>
    </source>
</reference>
<evidence type="ECO:0000313" key="3">
    <source>
        <dbReference type="EMBL" id="PGH19382.1"/>
    </source>
</evidence>
<protein>
    <submittedName>
        <fullName evidence="3">Uncharacterized protein</fullName>
    </submittedName>
</protein>
<dbReference type="Proteomes" id="UP000224634">
    <property type="component" value="Unassembled WGS sequence"/>
</dbReference>
<dbReference type="STRING" id="1447883.A0A2B7YET1"/>
<comment type="caution">
    <text evidence="3">The sequence shown here is derived from an EMBL/GenBank/DDBJ whole genome shotgun (WGS) entry which is preliminary data.</text>
</comment>
<name>A0A2B7YET1_POLH7</name>
<evidence type="ECO:0000256" key="2">
    <source>
        <dbReference type="SAM" id="Phobius"/>
    </source>
</evidence>
<evidence type="ECO:0000313" key="4">
    <source>
        <dbReference type="Proteomes" id="UP000224634"/>
    </source>
</evidence>